<dbReference type="InterPro" id="IPR043595">
    <property type="entry name" value="FaeB/C/D"/>
</dbReference>
<evidence type="ECO:0000313" key="9">
    <source>
        <dbReference type="Proteomes" id="UP000252915"/>
    </source>
</evidence>
<evidence type="ECO:0000256" key="2">
    <source>
        <dbReference type="ARBA" id="ARBA00022525"/>
    </source>
</evidence>
<dbReference type="Gene3D" id="3.40.50.1820">
    <property type="entry name" value="alpha/beta hydrolase"/>
    <property type="match status" value="1"/>
</dbReference>
<dbReference type="SUPFAM" id="SSF53474">
    <property type="entry name" value="alpha/beta-Hydrolases"/>
    <property type="match status" value="1"/>
</dbReference>
<dbReference type="InterPro" id="IPR010126">
    <property type="entry name" value="Esterase_phb"/>
</dbReference>
<dbReference type="PANTHER" id="PTHR38050">
    <property type="match status" value="1"/>
</dbReference>
<dbReference type="Pfam" id="PF10503">
    <property type="entry name" value="Esterase_PHB"/>
    <property type="match status" value="1"/>
</dbReference>
<dbReference type="AlphaFoldDB" id="A0A368C5S6"/>
<evidence type="ECO:0000256" key="7">
    <source>
        <dbReference type="ARBA" id="ARBA00023326"/>
    </source>
</evidence>
<evidence type="ECO:0000313" key="8">
    <source>
        <dbReference type="EMBL" id="RCL44467.1"/>
    </source>
</evidence>
<organism evidence="8 9">
    <name type="scientific">SAR86 cluster bacterium</name>
    <dbReference type="NCBI Taxonomy" id="2030880"/>
    <lineage>
        <taxon>Bacteria</taxon>
        <taxon>Pseudomonadati</taxon>
        <taxon>Pseudomonadota</taxon>
        <taxon>Gammaproteobacteria</taxon>
        <taxon>SAR86 cluster</taxon>
    </lineage>
</organism>
<dbReference type="Proteomes" id="UP000252915">
    <property type="component" value="Unassembled WGS sequence"/>
</dbReference>
<evidence type="ECO:0000256" key="3">
    <source>
        <dbReference type="ARBA" id="ARBA00022651"/>
    </source>
</evidence>
<comment type="caution">
    <text evidence="8">The sequence shown here is derived from an EMBL/GenBank/DDBJ whole genome shotgun (WGS) entry which is preliminary data.</text>
</comment>
<keyword evidence="2" id="KW-0964">Secreted</keyword>
<keyword evidence="6" id="KW-0119">Carbohydrate metabolism</keyword>
<evidence type="ECO:0000256" key="6">
    <source>
        <dbReference type="ARBA" id="ARBA00023277"/>
    </source>
</evidence>
<accession>A0A368C5S6</accession>
<keyword evidence="7" id="KW-0624">Polysaccharide degradation</keyword>
<proteinExistence type="predicted"/>
<evidence type="ECO:0000256" key="1">
    <source>
        <dbReference type="ARBA" id="ARBA00004613"/>
    </source>
</evidence>
<dbReference type="PANTHER" id="PTHR38050:SF2">
    <property type="entry name" value="FERULOYL ESTERASE C-RELATED"/>
    <property type="match status" value="1"/>
</dbReference>
<dbReference type="GO" id="GO:0045493">
    <property type="term" value="P:xylan catabolic process"/>
    <property type="evidence" value="ECO:0007669"/>
    <property type="project" value="UniProtKB-KW"/>
</dbReference>
<keyword evidence="3" id="KW-0858">Xylan degradation</keyword>
<evidence type="ECO:0008006" key="10">
    <source>
        <dbReference type="Google" id="ProtNLM"/>
    </source>
</evidence>
<name>A0A368C5S6_9GAMM</name>
<keyword evidence="4" id="KW-0732">Signal</keyword>
<evidence type="ECO:0000256" key="4">
    <source>
        <dbReference type="ARBA" id="ARBA00022729"/>
    </source>
</evidence>
<keyword evidence="5" id="KW-0378">Hydrolase</keyword>
<protein>
    <recommendedName>
        <fullName evidence="10">Esterase</fullName>
    </recommendedName>
</protein>
<comment type="subcellular location">
    <subcellularLocation>
        <location evidence="1">Secreted</location>
    </subcellularLocation>
</comment>
<evidence type="ECO:0000256" key="5">
    <source>
        <dbReference type="ARBA" id="ARBA00022801"/>
    </source>
</evidence>
<dbReference type="EMBL" id="QOPI01000015">
    <property type="protein sequence ID" value="RCL44467.1"/>
    <property type="molecule type" value="Genomic_DNA"/>
</dbReference>
<gene>
    <name evidence="8" type="ORF">DBW92_03090</name>
</gene>
<reference evidence="8 9" key="1">
    <citation type="journal article" date="2018" name="Microbiome">
        <title>Fine metagenomic profile of the Mediterranean stratified and mixed water columns revealed by assembly and recruitment.</title>
        <authorList>
            <person name="Haro-Moreno J.M."/>
            <person name="Lopez-Perez M."/>
            <person name="De La Torre J.R."/>
            <person name="Picazo A."/>
            <person name="Camacho A."/>
            <person name="Rodriguez-Valera F."/>
        </authorList>
    </citation>
    <scope>NUCLEOTIDE SEQUENCE [LARGE SCALE GENOMIC DNA]</scope>
    <source>
        <strain evidence="8">MED-G78</strain>
    </source>
</reference>
<dbReference type="GO" id="GO:0005576">
    <property type="term" value="C:extracellular region"/>
    <property type="evidence" value="ECO:0007669"/>
    <property type="project" value="UniProtKB-SubCell"/>
</dbReference>
<dbReference type="InterPro" id="IPR029058">
    <property type="entry name" value="AB_hydrolase_fold"/>
</dbReference>
<sequence length="316" mass="35898">MKRAFVVSFVIVFVLSLWILNSGSNQPNSLKQSLLHNGIERDYVLYVPEGLPENAPLVVVAHGYTSSAEIIMAYSGMNKIADEEKFLVVYPQGTTDLRGNNFFNVGYSFHASSKVDDLDFIKTLVTNLIEEYKINSDHVFATGMSNGGDLSYFLACYASDIFTAVAPIAGTMMQTTIENCSPNKPMPIFEIHGDADDVTLFDGDMADKDGWGPYPDNQTIIDFWVKQNNLELYDAYKFSDINPNDDSSITFHKYWSKVSANEVWFYVIENGEHDWPLLKSPFTFWESPLGWWYFSSSNMDIDTSAEIWNFFKKYSD</sequence>
<dbReference type="GO" id="GO:0030600">
    <property type="term" value="F:feruloyl esterase activity"/>
    <property type="evidence" value="ECO:0007669"/>
    <property type="project" value="InterPro"/>
</dbReference>